<protein>
    <submittedName>
        <fullName evidence="2">Uncharacterized protein</fullName>
    </submittedName>
</protein>
<evidence type="ECO:0000313" key="3">
    <source>
        <dbReference type="Proteomes" id="UP000198741"/>
    </source>
</evidence>
<dbReference type="Proteomes" id="UP000198741">
    <property type="component" value="Chromosome I"/>
</dbReference>
<keyword evidence="3" id="KW-1185">Reference proteome</keyword>
<dbReference type="AlphaFoldDB" id="A0A1H0NXA7"/>
<proteinExistence type="predicted"/>
<dbReference type="STRING" id="1090615.SAMN04515671_2532"/>
<organism evidence="2 3">
    <name type="scientific">Nakamurella panacisegetis</name>
    <dbReference type="NCBI Taxonomy" id="1090615"/>
    <lineage>
        <taxon>Bacteria</taxon>
        <taxon>Bacillati</taxon>
        <taxon>Actinomycetota</taxon>
        <taxon>Actinomycetes</taxon>
        <taxon>Nakamurellales</taxon>
        <taxon>Nakamurellaceae</taxon>
        <taxon>Nakamurella</taxon>
    </lineage>
</organism>
<reference evidence="2 3" key="1">
    <citation type="submission" date="2016-10" db="EMBL/GenBank/DDBJ databases">
        <authorList>
            <person name="de Groot N.N."/>
        </authorList>
    </citation>
    <scope>NUCLEOTIDE SEQUENCE [LARGE SCALE GENOMIC DNA]</scope>
    <source>
        <strain evidence="3">P4-7,KCTC 19426,CECT 7604</strain>
    </source>
</reference>
<accession>A0A1H0NXA7</accession>
<sequence length="229" mass="25201">MLNEEPVRPKGADRLFCCGQPRLDGVGPVGTRHRVRTGQPHTRGLVVTPAGLSSHPRACRHTSWPSAHPLAVRTTVGRPHTRWPSAPPLAVRTPAGRPHNRWPPAHPLAARTPAGRSGAGVPATDRCRSHSRRPGRCARWSAGWSPTPNGPAPPRGWESRAVRLMRWISGSRDPCRSRPAAPRFRPRHRRCHCRSRCRRTTPSSTPPHALPRSAAPRCRGSGRCPYRPG</sequence>
<evidence type="ECO:0000256" key="1">
    <source>
        <dbReference type="SAM" id="MobiDB-lite"/>
    </source>
</evidence>
<gene>
    <name evidence="2" type="ORF">SAMN04515671_2532</name>
</gene>
<dbReference type="EMBL" id="LT629710">
    <property type="protein sequence ID" value="SDO97417.1"/>
    <property type="molecule type" value="Genomic_DNA"/>
</dbReference>
<evidence type="ECO:0000313" key="2">
    <source>
        <dbReference type="EMBL" id="SDO97417.1"/>
    </source>
</evidence>
<feature type="region of interest" description="Disordered" evidence="1">
    <location>
        <begin position="197"/>
        <end position="229"/>
    </location>
</feature>
<feature type="region of interest" description="Disordered" evidence="1">
    <location>
        <begin position="75"/>
        <end position="156"/>
    </location>
</feature>
<name>A0A1H0NXA7_9ACTN</name>